<dbReference type="PANTHER" id="PTHR43584:SF8">
    <property type="entry name" value="N-ACETYLMURAMATE ALPHA-1-PHOSPHATE URIDYLYLTRANSFERASE"/>
    <property type="match status" value="1"/>
</dbReference>
<reference evidence="5 6" key="1">
    <citation type="submission" date="2024-02" db="EMBL/GenBank/DDBJ databases">
        <title>Roseovarius strain W115 nov., isolated from a marine algae.</title>
        <authorList>
            <person name="Lee M.W."/>
            <person name="Lee J.K."/>
            <person name="Kim J.M."/>
            <person name="Choi D.G."/>
            <person name="Baek J.H."/>
            <person name="Bayburt H."/>
            <person name="Jung J.J."/>
            <person name="Han D.M."/>
            <person name="Jeon C.O."/>
        </authorList>
    </citation>
    <scope>NUCLEOTIDE SEQUENCE [LARGE SCALE GENOMIC DNA]</scope>
    <source>
        <strain evidence="5 6">W115</strain>
    </source>
</reference>
<dbReference type="InterPro" id="IPR025877">
    <property type="entry name" value="MobA-like_NTP_Trfase"/>
</dbReference>
<dbReference type="RefSeq" id="WP_317056418.1">
    <property type="nucleotide sequence ID" value="NZ_CP146606.1"/>
</dbReference>
<dbReference type="Proteomes" id="UP001281305">
    <property type="component" value="Chromosome"/>
</dbReference>
<keyword evidence="2" id="KW-0548">Nucleotidyltransferase</keyword>
<dbReference type="EMBL" id="CP146606">
    <property type="protein sequence ID" value="WYK19715.1"/>
    <property type="molecule type" value="Genomic_DNA"/>
</dbReference>
<dbReference type="PANTHER" id="PTHR43584">
    <property type="entry name" value="NUCLEOTIDYL TRANSFERASE"/>
    <property type="match status" value="1"/>
</dbReference>
<dbReference type="InterPro" id="IPR050065">
    <property type="entry name" value="GlmU-like"/>
</dbReference>
<sequence>MRPDTVMLFAAGFGTRMQHLTKTRPKPLVEVSGRPLIDYARDQVRDFGAKRVLCNLHYLPEALEAHLAGSGVLFSREEPDILDTGGGLKAALPLLTRETVFTMNTDAVWRGPNPLSCLANMWDPERMDALLLCVPQENAIGHSGAGDFVIESESRAIRGPGVIYTGLQIIKTASVADVPETVFSLNLVWNRLIAEARLCAVTYPGRWCDVGSPAGVVLAEEFLRHGDV</sequence>
<organism evidence="5 6">
    <name type="scientific">Roseovarius rhodophyticola</name>
    <dbReference type="NCBI Taxonomy" id="3080827"/>
    <lineage>
        <taxon>Bacteria</taxon>
        <taxon>Pseudomonadati</taxon>
        <taxon>Pseudomonadota</taxon>
        <taxon>Alphaproteobacteria</taxon>
        <taxon>Rhodobacterales</taxon>
        <taxon>Roseobacteraceae</taxon>
        <taxon>Roseovarius</taxon>
    </lineage>
</organism>
<evidence type="ECO:0000256" key="2">
    <source>
        <dbReference type="ARBA" id="ARBA00022695"/>
    </source>
</evidence>
<dbReference type="CDD" id="cd06422">
    <property type="entry name" value="NTP_transferase_like_1"/>
    <property type="match status" value="1"/>
</dbReference>
<proteinExistence type="predicted"/>
<evidence type="ECO:0000256" key="3">
    <source>
        <dbReference type="ARBA" id="ARBA00022842"/>
    </source>
</evidence>
<dbReference type="SUPFAM" id="SSF53448">
    <property type="entry name" value="Nucleotide-diphospho-sugar transferases"/>
    <property type="match status" value="1"/>
</dbReference>
<gene>
    <name evidence="5" type="ORF">RZS32_007640</name>
</gene>
<keyword evidence="1" id="KW-0808">Transferase</keyword>
<keyword evidence="6" id="KW-1185">Reference proteome</keyword>
<evidence type="ECO:0000313" key="5">
    <source>
        <dbReference type="EMBL" id="WYK19715.1"/>
    </source>
</evidence>
<protein>
    <submittedName>
        <fullName evidence="5">Nucleotidyltransferase family protein</fullName>
    </submittedName>
</protein>
<evidence type="ECO:0000313" key="6">
    <source>
        <dbReference type="Proteomes" id="UP001281305"/>
    </source>
</evidence>
<dbReference type="Gene3D" id="3.90.550.10">
    <property type="entry name" value="Spore Coat Polysaccharide Biosynthesis Protein SpsA, Chain A"/>
    <property type="match status" value="1"/>
</dbReference>
<name>A0ABZ2TJ01_9RHOB</name>
<evidence type="ECO:0000259" key="4">
    <source>
        <dbReference type="Pfam" id="PF12804"/>
    </source>
</evidence>
<accession>A0ABZ2TJ01</accession>
<dbReference type="Pfam" id="PF12804">
    <property type="entry name" value="NTP_transf_3"/>
    <property type="match status" value="1"/>
</dbReference>
<dbReference type="InterPro" id="IPR029044">
    <property type="entry name" value="Nucleotide-diphossugar_trans"/>
</dbReference>
<keyword evidence="3" id="KW-0460">Magnesium</keyword>
<evidence type="ECO:0000256" key="1">
    <source>
        <dbReference type="ARBA" id="ARBA00022679"/>
    </source>
</evidence>
<feature type="domain" description="MobA-like NTP transferase" evidence="4">
    <location>
        <begin position="8"/>
        <end position="132"/>
    </location>
</feature>